<dbReference type="EMBL" id="SDIL01000009">
    <property type="protein sequence ID" value="RXK41362.1"/>
    <property type="molecule type" value="Genomic_DNA"/>
</dbReference>
<evidence type="ECO:0000256" key="1">
    <source>
        <dbReference type="SAM" id="MobiDB-lite"/>
    </source>
</evidence>
<feature type="compositionally biased region" description="Polar residues" evidence="1">
    <location>
        <begin position="212"/>
        <end position="226"/>
    </location>
</feature>
<comment type="caution">
    <text evidence="2">The sequence shown here is derived from an EMBL/GenBank/DDBJ whole genome shotgun (WGS) entry which is preliminary data.</text>
</comment>
<keyword evidence="3" id="KW-1185">Reference proteome</keyword>
<evidence type="ECO:0000313" key="2">
    <source>
        <dbReference type="EMBL" id="RXK41362.1"/>
    </source>
</evidence>
<dbReference type="InParanoid" id="A0A4Q1BTT1"/>
<dbReference type="STRING" id="5217.A0A4Q1BTT1"/>
<dbReference type="Proteomes" id="UP000289152">
    <property type="component" value="Unassembled WGS sequence"/>
</dbReference>
<organism evidence="2 3">
    <name type="scientific">Tremella mesenterica</name>
    <name type="common">Jelly fungus</name>
    <dbReference type="NCBI Taxonomy" id="5217"/>
    <lineage>
        <taxon>Eukaryota</taxon>
        <taxon>Fungi</taxon>
        <taxon>Dikarya</taxon>
        <taxon>Basidiomycota</taxon>
        <taxon>Agaricomycotina</taxon>
        <taxon>Tremellomycetes</taxon>
        <taxon>Tremellales</taxon>
        <taxon>Tremellaceae</taxon>
        <taxon>Tremella</taxon>
    </lineage>
</organism>
<dbReference type="VEuPathDB" id="FungiDB:TREMEDRAFT_62749"/>
<sequence>MPPRDFTDSEEDDPPIQPSPSPNPPSSPIPNPPQSHPLRITLRPSINHLMNDHPPPPHPHQTSSIAPSERSSLSPPPPITLRFGIKPTSITPKPSETHDGSDSEVPKKKKKVHKRKSSAVIETQSNKVMLPKKSYDWLQPSDVGASHHGPHNRPSPPVSEGNETKPTPMTDDNVMKKIGSHKKKPDNTGPGKAWRKGLKKGMPIPWREGNFLETTPPSFSNETSAHLQLPVDPSILIEDSRNRQPSSLFGTPEPNNSISPTPQNPELQPIPIPNPEHPIDPPILPARSVSPIFVPADREKMGIPIYPRPIVQPKITLGTFPKVTQTFAPNNGGDPVFPRKERVRSWKEAERVVMGIGGGQLKFRSWAKGPSSELGRLIQADKEAKELHRAKMKSAAISASQAPDPIFSTSASVSLHASPNPTQWDRPKLLHTTSFDSSLMPDDTSEIGDGDSIVVPDINASKGLQDLNEAKEGKDIKDGNDVDDMKIVEESKGIEIKKSTGGLKGRGGKKVQKIQRKSKLAQEIVLTEGDLDTEV</sequence>
<accession>A0A4Q1BTT1</accession>
<feature type="compositionally biased region" description="Pro residues" evidence="1">
    <location>
        <begin position="15"/>
        <end position="35"/>
    </location>
</feature>
<dbReference type="AlphaFoldDB" id="A0A4Q1BTT1"/>
<feature type="compositionally biased region" description="Basic residues" evidence="1">
    <location>
        <begin position="107"/>
        <end position="117"/>
    </location>
</feature>
<feature type="region of interest" description="Disordered" evidence="1">
    <location>
        <begin position="434"/>
        <end position="454"/>
    </location>
</feature>
<feature type="compositionally biased region" description="Polar residues" evidence="1">
    <location>
        <begin position="243"/>
        <end position="266"/>
    </location>
</feature>
<dbReference type="OrthoDB" id="2564751at2759"/>
<feature type="region of interest" description="Disordered" evidence="1">
    <location>
        <begin position="1"/>
        <end position="284"/>
    </location>
</feature>
<name>A0A4Q1BTT1_TREME</name>
<feature type="compositionally biased region" description="Basic and acidic residues" evidence="1">
    <location>
        <begin position="95"/>
        <end position="106"/>
    </location>
</feature>
<proteinExistence type="predicted"/>
<protein>
    <submittedName>
        <fullName evidence="2">Uncharacterized protein</fullName>
    </submittedName>
</protein>
<gene>
    <name evidence="2" type="ORF">M231_01267</name>
</gene>
<feature type="compositionally biased region" description="Pro residues" evidence="1">
    <location>
        <begin position="268"/>
        <end position="284"/>
    </location>
</feature>
<reference evidence="2 3" key="1">
    <citation type="submission" date="2016-06" db="EMBL/GenBank/DDBJ databases">
        <title>Evolution of pathogenesis and genome organization in the Tremellales.</title>
        <authorList>
            <person name="Cuomo C."/>
            <person name="Litvintseva A."/>
            <person name="Heitman J."/>
            <person name="Chen Y."/>
            <person name="Sun S."/>
            <person name="Springer D."/>
            <person name="Dromer F."/>
            <person name="Young S."/>
            <person name="Zeng Q."/>
            <person name="Chapman S."/>
            <person name="Gujja S."/>
            <person name="Saif S."/>
            <person name="Birren B."/>
        </authorList>
    </citation>
    <scope>NUCLEOTIDE SEQUENCE [LARGE SCALE GENOMIC DNA]</scope>
    <source>
        <strain evidence="2 3">ATCC 28783</strain>
    </source>
</reference>
<evidence type="ECO:0000313" key="3">
    <source>
        <dbReference type="Proteomes" id="UP000289152"/>
    </source>
</evidence>